<feature type="compositionally biased region" description="Basic and acidic residues" evidence="13">
    <location>
        <begin position="283"/>
        <end position="299"/>
    </location>
</feature>
<feature type="region of interest" description="Disordered" evidence="13">
    <location>
        <begin position="1"/>
        <end position="20"/>
    </location>
</feature>
<evidence type="ECO:0000256" key="8">
    <source>
        <dbReference type="ARBA" id="ARBA00022949"/>
    </source>
</evidence>
<evidence type="ECO:0000256" key="2">
    <source>
        <dbReference type="ARBA" id="ARBA00004536"/>
    </source>
</evidence>
<gene>
    <name evidence="15" type="ORF">MAR_011928</name>
</gene>
<evidence type="ECO:0000256" key="6">
    <source>
        <dbReference type="ARBA" id="ARBA00022475"/>
    </source>
</evidence>
<keyword evidence="12" id="KW-0539">Nucleus</keyword>
<keyword evidence="9" id="KW-1133">Transmembrane helix</keyword>
<evidence type="ECO:0000256" key="5">
    <source>
        <dbReference type="ARBA" id="ARBA00018125"/>
    </source>
</evidence>
<keyword evidence="11" id="KW-0472">Membrane</keyword>
<dbReference type="Pfam" id="PF12632">
    <property type="entry name" value="Vezatin"/>
    <property type="match status" value="1"/>
</dbReference>
<feature type="domain" description="Myosin-binding" evidence="14">
    <location>
        <begin position="35"/>
        <end position="206"/>
    </location>
</feature>
<proteinExistence type="inferred from homology"/>
<evidence type="ECO:0000256" key="12">
    <source>
        <dbReference type="ARBA" id="ARBA00023242"/>
    </source>
</evidence>
<comment type="similarity">
    <text evidence="4">Belongs to the vezatin family.</text>
</comment>
<organism evidence="15 16">
    <name type="scientific">Mya arenaria</name>
    <name type="common">Soft-shell clam</name>
    <dbReference type="NCBI Taxonomy" id="6604"/>
    <lineage>
        <taxon>Eukaryota</taxon>
        <taxon>Metazoa</taxon>
        <taxon>Spiralia</taxon>
        <taxon>Lophotrochozoa</taxon>
        <taxon>Mollusca</taxon>
        <taxon>Bivalvia</taxon>
        <taxon>Autobranchia</taxon>
        <taxon>Heteroconchia</taxon>
        <taxon>Euheterodonta</taxon>
        <taxon>Imparidentia</taxon>
        <taxon>Neoheterodontei</taxon>
        <taxon>Myida</taxon>
        <taxon>Myoidea</taxon>
        <taxon>Myidae</taxon>
        <taxon>Mya</taxon>
    </lineage>
</organism>
<reference evidence="15" key="1">
    <citation type="submission" date="2022-11" db="EMBL/GenBank/DDBJ databases">
        <title>Centuries of genome instability and evolution in soft-shell clam transmissible cancer (bioRxiv).</title>
        <authorList>
            <person name="Hart S.F.M."/>
            <person name="Yonemitsu M.A."/>
            <person name="Giersch R.M."/>
            <person name="Beal B.F."/>
            <person name="Arriagada G."/>
            <person name="Davis B.W."/>
            <person name="Ostrander E.A."/>
            <person name="Goff S.P."/>
            <person name="Metzger M.J."/>
        </authorList>
    </citation>
    <scope>NUCLEOTIDE SEQUENCE</scope>
    <source>
        <strain evidence="15">MELC-2E11</strain>
        <tissue evidence="15">Siphon/mantle</tissue>
    </source>
</reference>
<feature type="region of interest" description="Disordered" evidence="13">
    <location>
        <begin position="217"/>
        <end position="236"/>
    </location>
</feature>
<sequence length="310" mass="34495">MLEAHTGDGTGSKSVSQRNPLSRLELNGKNDVTMVTRQCPGLRRLVFTVVRDAMLTYRSTIQKLLELYPLGSELDVKGSYLAYEPLKSYGPCLQEDIVDEELYSLTDGYSVVALKGVFHLFTLHQSEMIKSLALVYNSSVDIQVEKLHTFLMDTGDSLTSWTGSLQKAYDFNNSSWQTTEPVSRSPPQHSDGENVLVAVHSLDLHLQAALKRVRELSNQLEQSSDEGQSDANLKSHDFPSLMLPIKSELESCKGCWEEALLRIENVTGKVKKDVSPEGGNSAEKVEDKPPLAESPTREVEDYIIEDQVGM</sequence>
<evidence type="ECO:0000256" key="7">
    <source>
        <dbReference type="ARBA" id="ARBA00022692"/>
    </source>
</evidence>
<dbReference type="PANTHER" id="PTHR15989">
    <property type="entry name" value="VEZATIN"/>
    <property type="match status" value="1"/>
</dbReference>
<keyword evidence="7" id="KW-0812">Transmembrane</keyword>
<evidence type="ECO:0000313" key="15">
    <source>
        <dbReference type="EMBL" id="WAR26224.1"/>
    </source>
</evidence>
<dbReference type="PANTHER" id="PTHR15989:SF5">
    <property type="entry name" value="VEZATIN"/>
    <property type="match status" value="1"/>
</dbReference>
<feature type="region of interest" description="Disordered" evidence="13">
    <location>
        <begin position="270"/>
        <end position="299"/>
    </location>
</feature>
<dbReference type="EMBL" id="CP111025">
    <property type="protein sequence ID" value="WAR26224.1"/>
    <property type="molecule type" value="Genomic_DNA"/>
</dbReference>
<comment type="subcellular location">
    <subcellularLocation>
        <location evidence="2">Cell junction</location>
        <location evidence="2">Adherens junction</location>
    </subcellularLocation>
    <subcellularLocation>
        <location evidence="3">Cell membrane</location>
        <topology evidence="3">Multi-pass membrane protein</topology>
    </subcellularLocation>
    <subcellularLocation>
        <location evidence="1">Nucleus</location>
    </subcellularLocation>
</comment>
<accession>A0ABY7FZ59</accession>
<evidence type="ECO:0000256" key="10">
    <source>
        <dbReference type="ARBA" id="ARBA00023054"/>
    </source>
</evidence>
<evidence type="ECO:0000313" key="16">
    <source>
        <dbReference type="Proteomes" id="UP001164746"/>
    </source>
</evidence>
<dbReference type="InterPro" id="IPR026858">
    <property type="entry name" value="Vezatin"/>
</dbReference>
<name>A0ABY7FZ59_MYAAR</name>
<evidence type="ECO:0000256" key="1">
    <source>
        <dbReference type="ARBA" id="ARBA00004123"/>
    </source>
</evidence>
<evidence type="ECO:0000256" key="9">
    <source>
        <dbReference type="ARBA" id="ARBA00022989"/>
    </source>
</evidence>
<keyword evidence="8" id="KW-0965">Cell junction</keyword>
<feature type="compositionally biased region" description="Polar residues" evidence="13">
    <location>
        <begin position="11"/>
        <end position="20"/>
    </location>
</feature>
<evidence type="ECO:0000256" key="4">
    <source>
        <dbReference type="ARBA" id="ARBA00007245"/>
    </source>
</evidence>
<evidence type="ECO:0000256" key="13">
    <source>
        <dbReference type="SAM" id="MobiDB-lite"/>
    </source>
</evidence>
<keyword evidence="10" id="KW-0175">Coiled coil</keyword>
<protein>
    <recommendedName>
        <fullName evidence="5">Vezatin</fullName>
    </recommendedName>
</protein>
<keyword evidence="16" id="KW-1185">Reference proteome</keyword>
<evidence type="ECO:0000256" key="3">
    <source>
        <dbReference type="ARBA" id="ARBA00004651"/>
    </source>
</evidence>
<dbReference type="InterPro" id="IPR026859">
    <property type="entry name" value="Myosin-bd"/>
</dbReference>
<dbReference type="Proteomes" id="UP001164746">
    <property type="component" value="Chromosome 14"/>
</dbReference>
<keyword evidence="6" id="KW-1003">Cell membrane</keyword>
<evidence type="ECO:0000256" key="11">
    <source>
        <dbReference type="ARBA" id="ARBA00023136"/>
    </source>
</evidence>
<evidence type="ECO:0000259" key="14">
    <source>
        <dbReference type="Pfam" id="PF12632"/>
    </source>
</evidence>